<organism evidence="2 3">
    <name type="scientific">Deinococcus terrestris</name>
    <dbReference type="NCBI Taxonomy" id="2651870"/>
    <lineage>
        <taxon>Bacteria</taxon>
        <taxon>Thermotogati</taxon>
        <taxon>Deinococcota</taxon>
        <taxon>Deinococci</taxon>
        <taxon>Deinococcales</taxon>
        <taxon>Deinococcaceae</taxon>
        <taxon>Deinococcus</taxon>
    </lineage>
</organism>
<name>A0A7X1NVI7_9DEIO</name>
<dbReference type="RefSeq" id="WP_152869675.1">
    <property type="nucleotide sequence ID" value="NZ_WBSL01000001.1"/>
</dbReference>
<keyword evidence="1" id="KW-0732">Signal</keyword>
<feature type="chain" id="PRO_5031536525" evidence="1">
    <location>
        <begin position="22"/>
        <end position="201"/>
    </location>
</feature>
<evidence type="ECO:0000313" key="2">
    <source>
        <dbReference type="EMBL" id="MPY66216.1"/>
    </source>
</evidence>
<dbReference type="Proteomes" id="UP000484842">
    <property type="component" value="Unassembled WGS sequence"/>
</dbReference>
<dbReference type="EMBL" id="WBSL01000001">
    <property type="protein sequence ID" value="MPY66216.1"/>
    <property type="molecule type" value="Genomic_DNA"/>
</dbReference>
<protein>
    <submittedName>
        <fullName evidence="2">Uncharacterized protein</fullName>
    </submittedName>
</protein>
<keyword evidence="3" id="KW-1185">Reference proteome</keyword>
<gene>
    <name evidence="2" type="ORF">F8S09_05815</name>
</gene>
<comment type="caution">
    <text evidence="2">The sequence shown here is derived from an EMBL/GenBank/DDBJ whole genome shotgun (WGS) entry which is preliminary data.</text>
</comment>
<accession>A0A7X1NVI7</accession>
<evidence type="ECO:0000313" key="3">
    <source>
        <dbReference type="Proteomes" id="UP000484842"/>
    </source>
</evidence>
<dbReference type="AlphaFoldDB" id="A0A7X1NVI7"/>
<evidence type="ECO:0000256" key="1">
    <source>
        <dbReference type="SAM" id="SignalP"/>
    </source>
</evidence>
<dbReference type="PROSITE" id="PS51257">
    <property type="entry name" value="PROKAR_LIPOPROTEIN"/>
    <property type="match status" value="1"/>
</dbReference>
<reference evidence="2 3" key="1">
    <citation type="submission" date="2019-10" db="EMBL/GenBank/DDBJ databases">
        <title>Deinococcus sp. isolated from soil.</title>
        <authorList>
            <person name="Li Y."/>
            <person name="Wang J."/>
        </authorList>
    </citation>
    <scope>NUCLEOTIDE SEQUENCE [LARGE SCALE GENOMIC DNA]</scope>
    <source>
        <strain evidence="2 3">SDU3-2</strain>
    </source>
</reference>
<sequence length="201" mass="21208">MTHRQWLFPWACLLLAACAPAAVPVGDPIVLSAEQVRGLCAGNPRVGDQGLLLWGPSEEETSLPGPYDVTCPDVTLTHSGTEVTVRAATLGDALARFTEDAFLLAYYADLRVRLPEPGVVSADSPAELPENLQGEIAGIDVTVTPQGGAPQLLLRAGKVTPLRVDSALPLTVQTKTSRTVNPWPTVVLDPQAGTVRATLGR</sequence>
<proteinExistence type="predicted"/>
<feature type="signal peptide" evidence="1">
    <location>
        <begin position="1"/>
        <end position="21"/>
    </location>
</feature>